<evidence type="ECO:0000313" key="3">
    <source>
        <dbReference type="Proteomes" id="UP000076420"/>
    </source>
</evidence>
<proteinExistence type="predicted"/>
<accession>A0A2C9L9I2</accession>
<name>A0A2C9L9I2_BIOGL</name>
<keyword evidence="1" id="KW-0732">Signal</keyword>
<protein>
    <recommendedName>
        <fullName evidence="4">Ig-like domain-containing protein</fullName>
    </recommendedName>
</protein>
<dbReference type="VEuPathDB" id="VectorBase:BGLB028569"/>
<dbReference type="Gene3D" id="2.60.40.10">
    <property type="entry name" value="Immunoglobulins"/>
    <property type="match status" value="1"/>
</dbReference>
<feature type="chain" id="PRO_5012813052" description="Ig-like domain-containing protein" evidence="1">
    <location>
        <begin position="25"/>
        <end position="140"/>
    </location>
</feature>
<gene>
    <name evidence="2" type="primary">106064085</name>
</gene>
<dbReference type="VEuPathDB" id="VectorBase:BGLAX_037710"/>
<dbReference type="InterPro" id="IPR013783">
    <property type="entry name" value="Ig-like_fold"/>
</dbReference>
<dbReference type="KEGG" id="bgt:106064085"/>
<evidence type="ECO:0000313" key="2">
    <source>
        <dbReference type="EnsemblMetazoa" id="BGLB028569-PA"/>
    </source>
</evidence>
<feature type="signal peptide" evidence="1">
    <location>
        <begin position="1"/>
        <end position="24"/>
    </location>
</feature>
<dbReference type="EnsemblMetazoa" id="BGLB028569-RA">
    <property type="protein sequence ID" value="BGLB028569-PA"/>
    <property type="gene ID" value="BGLB028569"/>
</dbReference>
<organism evidence="2 3">
    <name type="scientific">Biomphalaria glabrata</name>
    <name type="common">Bloodfluke planorb</name>
    <name type="synonym">Freshwater snail</name>
    <dbReference type="NCBI Taxonomy" id="6526"/>
    <lineage>
        <taxon>Eukaryota</taxon>
        <taxon>Metazoa</taxon>
        <taxon>Spiralia</taxon>
        <taxon>Lophotrochozoa</taxon>
        <taxon>Mollusca</taxon>
        <taxon>Gastropoda</taxon>
        <taxon>Heterobranchia</taxon>
        <taxon>Euthyneura</taxon>
        <taxon>Panpulmonata</taxon>
        <taxon>Hygrophila</taxon>
        <taxon>Lymnaeoidea</taxon>
        <taxon>Planorbidae</taxon>
        <taxon>Biomphalaria</taxon>
    </lineage>
</organism>
<evidence type="ECO:0008006" key="4">
    <source>
        <dbReference type="Google" id="ProtNLM"/>
    </source>
</evidence>
<evidence type="ECO:0000256" key="1">
    <source>
        <dbReference type="SAM" id="SignalP"/>
    </source>
</evidence>
<dbReference type="Proteomes" id="UP000076420">
    <property type="component" value="Unassembled WGS sequence"/>
</dbReference>
<reference evidence="2" key="1">
    <citation type="submission" date="2020-05" db="UniProtKB">
        <authorList>
            <consortium name="EnsemblMetazoa"/>
        </authorList>
    </citation>
    <scope>IDENTIFICATION</scope>
    <source>
        <strain evidence="2">BB02</strain>
    </source>
</reference>
<dbReference type="AlphaFoldDB" id="A0A2C9L9I2"/>
<sequence>MRSIFEFNILITVIATSFLHTIATDVTTTWVGDTIKGTTATLQCSWTNGSPTSLAFSSNNDTTNTNNFYFNCVVGSNTPYSCSKGTSANLGNYSINFSQQGSVSMMISNLQCADDGTAYFCLVGGTFQTPNISKAVLAVK</sequence>